<feature type="repeat" description="ANK" evidence="2">
    <location>
        <begin position="955"/>
        <end position="987"/>
    </location>
</feature>
<feature type="repeat" description="ANK" evidence="2">
    <location>
        <begin position="1054"/>
        <end position="1086"/>
    </location>
</feature>
<dbReference type="InterPro" id="IPR055497">
    <property type="entry name" value="DUF7069"/>
</dbReference>
<dbReference type="Gene3D" id="3.40.50.300">
    <property type="entry name" value="P-loop containing nucleotide triphosphate hydrolases"/>
    <property type="match status" value="1"/>
</dbReference>
<feature type="repeat" description="ANK" evidence="2">
    <location>
        <begin position="1280"/>
        <end position="1312"/>
    </location>
</feature>
<dbReference type="Gene3D" id="1.25.40.20">
    <property type="entry name" value="Ankyrin repeat-containing domain"/>
    <property type="match status" value="3"/>
</dbReference>
<organism evidence="8 9">
    <name type="scientific">Glutinoglossum americanum</name>
    <dbReference type="NCBI Taxonomy" id="1670608"/>
    <lineage>
        <taxon>Eukaryota</taxon>
        <taxon>Fungi</taxon>
        <taxon>Dikarya</taxon>
        <taxon>Ascomycota</taxon>
        <taxon>Pezizomycotina</taxon>
        <taxon>Geoglossomycetes</taxon>
        <taxon>Geoglossales</taxon>
        <taxon>Geoglossaceae</taxon>
        <taxon>Glutinoglossum</taxon>
    </lineage>
</organism>
<dbReference type="InterPro" id="IPR053137">
    <property type="entry name" value="NLR-like"/>
</dbReference>
<dbReference type="SUPFAM" id="SSF53167">
    <property type="entry name" value="Purine and uridine phosphorylases"/>
    <property type="match status" value="1"/>
</dbReference>
<dbReference type="InterPro" id="IPR036770">
    <property type="entry name" value="Ankyrin_rpt-contain_sf"/>
</dbReference>
<dbReference type="Pfam" id="PF12796">
    <property type="entry name" value="Ank_2"/>
    <property type="match status" value="4"/>
</dbReference>
<reference evidence="8" key="1">
    <citation type="submission" date="2021-03" db="EMBL/GenBank/DDBJ databases">
        <title>Comparative genomics and phylogenomic investigation of the class Geoglossomycetes provide insights into ecological specialization and systematics.</title>
        <authorList>
            <person name="Melie T."/>
            <person name="Pirro S."/>
            <person name="Miller A.N."/>
            <person name="Quandt A."/>
        </authorList>
    </citation>
    <scope>NUCLEOTIDE SEQUENCE</scope>
    <source>
        <strain evidence="8">GBOQ0MN5Z8</strain>
    </source>
</reference>
<dbReference type="InterPro" id="IPR000845">
    <property type="entry name" value="Nucleoside_phosphorylase_d"/>
</dbReference>
<dbReference type="GO" id="GO:0003824">
    <property type="term" value="F:catalytic activity"/>
    <property type="evidence" value="ECO:0007669"/>
    <property type="project" value="InterPro"/>
</dbReference>
<dbReference type="Pfam" id="PF01048">
    <property type="entry name" value="PNP_UDP_1"/>
    <property type="match status" value="1"/>
</dbReference>
<feature type="domain" description="GPI inositol-deacylase winged helix" evidence="5">
    <location>
        <begin position="658"/>
        <end position="737"/>
    </location>
</feature>
<gene>
    <name evidence="8" type="ORF">FGG08_004417</name>
</gene>
<evidence type="ECO:0000313" key="9">
    <source>
        <dbReference type="Proteomes" id="UP000698800"/>
    </source>
</evidence>
<dbReference type="PANTHER" id="PTHR46082:SF11">
    <property type="entry name" value="AAA+ ATPASE DOMAIN-CONTAINING PROTEIN-RELATED"/>
    <property type="match status" value="1"/>
</dbReference>
<dbReference type="SUPFAM" id="SSF52540">
    <property type="entry name" value="P-loop containing nucleoside triphosphate hydrolases"/>
    <property type="match status" value="1"/>
</dbReference>
<feature type="domain" description="Nephrocystin 3-like N-terminal" evidence="7">
    <location>
        <begin position="371"/>
        <end position="540"/>
    </location>
</feature>
<protein>
    <recommendedName>
        <fullName evidence="10">Nucleoside phosphorylase domain-containing protein</fullName>
    </recommendedName>
</protein>
<feature type="repeat" description="ANK" evidence="2">
    <location>
        <begin position="988"/>
        <end position="1020"/>
    </location>
</feature>
<feature type="domain" description="Nucleoside phosphorylase" evidence="4">
    <location>
        <begin position="14"/>
        <end position="297"/>
    </location>
</feature>
<dbReference type="InterPro" id="IPR054471">
    <property type="entry name" value="GPIID_WHD"/>
</dbReference>
<evidence type="ECO:0000256" key="2">
    <source>
        <dbReference type="PROSITE-ProRule" id="PRU00023"/>
    </source>
</evidence>
<dbReference type="SUPFAM" id="SSF48403">
    <property type="entry name" value="Ankyrin repeat"/>
    <property type="match status" value="2"/>
</dbReference>
<feature type="repeat" description="ANK" evidence="2">
    <location>
        <begin position="1346"/>
        <end position="1378"/>
    </location>
</feature>
<feature type="region of interest" description="Disordered" evidence="3">
    <location>
        <begin position="1368"/>
        <end position="1393"/>
    </location>
</feature>
<evidence type="ECO:0008006" key="10">
    <source>
        <dbReference type="Google" id="ProtNLM"/>
    </source>
</evidence>
<comment type="caution">
    <text evidence="8">The sequence shown here is derived from an EMBL/GenBank/DDBJ whole genome shotgun (WGS) entry which is preliminary data.</text>
</comment>
<proteinExistence type="predicted"/>
<feature type="repeat" description="ANK" evidence="2">
    <location>
        <begin position="1087"/>
        <end position="1119"/>
    </location>
</feature>
<dbReference type="PRINTS" id="PR01415">
    <property type="entry name" value="ANKYRIN"/>
</dbReference>
<dbReference type="Gene3D" id="3.40.50.1580">
    <property type="entry name" value="Nucleoside phosphorylase domain"/>
    <property type="match status" value="1"/>
</dbReference>
<dbReference type="InterPro" id="IPR027417">
    <property type="entry name" value="P-loop_NTPase"/>
</dbReference>
<dbReference type="InterPro" id="IPR035994">
    <property type="entry name" value="Nucleoside_phosphorylase_sf"/>
</dbReference>
<accession>A0A9P8KZK5</accession>
<evidence type="ECO:0000256" key="3">
    <source>
        <dbReference type="SAM" id="MobiDB-lite"/>
    </source>
</evidence>
<dbReference type="SMART" id="SM00248">
    <property type="entry name" value="ANK"/>
    <property type="match status" value="12"/>
</dbReference>
<dbReference type="InterPro" id="IPR056884">
    <property type="entry name" value="NPHP3-like_N"/>
</dbReference>
<evidence type="ECO:0000259" key="4">
    <source>
        <dbReference type="Pfam" id="PF01048"/>
    </source>
</evidence>
<feature type="repeat" description="ANK" evidence="2">
    <location>
        <begin position="1120"/>
        <end position="1152"/>
    </location>
</feature>
<feature type="repeat" description="ANK" evidence="2">
    <location>
        <begin position="1214"/>
        <end position="1246"/>
    </location>
</feature>
<evidence type="ECO:0000259" key="6">
    <source>
        <dbReference type="Pfam" id="PF23239"/>
    </source>
</evidence>
<dbReference type="PANTHER" id="PTHR46082">
    <property type="entry name" value="ATP/GTP-BINDING PROTEIN-RELATED"/>
    <property type="match status" value="1"/>
</dbReference>
<keyword evidence="1" id="KW-0677">Repeat</keyword>
<keyword evidence="9" id="KW-1185">Reference proteome</keyword>
<feature type="domain" description="DUF7069" evidence="6">
    <location>
        <begin position="570"/>
        <end position="620"/>
    </location>
</feature>
<dbReference type="PROSITE" id="PS50297">
    <property type="entry name" value="ANK_REP_REGION"/>
    <property type="match status" value="9"/>
</dbReference>
<evidence type="ECO:0000259" key="5">
    <source>
        <dbReference type="Pfam" id="PF22939"/>
    </source>
</evidence>
<dbReference type="OrthoDB" id="20872at2759"/>
<dbReference type="Pfam" id="PF23239">
    <property type="entry name" value="DUF7069"/>
    <property type="match status" value="1"/>
</dbReference>
<evidence type="ECO:0000259" key="7">
    <source>
        <dbReference type="Pfam" id="PF24883"/>
    </source>
</evidence>
<keyword evidence="2" id="KW-0040">ANK repeat</keyword>
<dbReference type="Proteomes" id="UP000698800">
    <property type="component" value="Unassembled WGS sequence"/>
</dbReference>
<sequence length="1393" mass="154411">MASSSPLMHRDYTVGWICALPTEMAAAAAMLDERHGDLPQRPSDQNNYILGSIGDHNVAIACLGSGVTGISSAAIVAARMLSTFKSIRFGLMVGIGGGVPGGLTDIRLGDVVVSKPFDTYGGVMQYDFGKTIGENQFVRTGTLNKPPPVLLAAVSRLETEHLMGQNRLQQHLSQMLKKYPSMEPRYTYQGADHDQLFQPGYDHKNGDTCENCDINELVNRDQRCTPAIHYGLIASGNRVMRHGATRERLRKELGMLCFEMEAAGLMDNFPCLVIRGVCDYADTHKNKRWQGYAAATAAAYAKELLGVVPISQVGSTPTAAMVTSAVSGAAQAVIQAQQARLEAEIRQACHQTLRTSDYEAHKARNPDRVHGTCQWFLRHVNYRTWLESKTSSLLWVSADPGCGKSVLSKSLVDNELQSTETRTTCYFFFKEDNTEQKTRENALCALLHQLFSQNSILLQHAVPDFERDGSMLPQLFDALWRILTSAASDPEAGEIVCILDAVDECEETGRFGLISILDQFYRSATSNQKGARLKFLVTSRPYYDIERNFRRLTLHIPTIRLAGEEETESISREIDLVIKARVQEIGSDLGLDDSVRTSLERELLKITHRTYLWLKLILEVIHRRLDVTEKRLHGIIGTIPDTVDKAYGAILERSTDVRRARKLLHIIVSAARPLTLAEMNVALSIEVSSRSYEDLDLEPEVSFRTTVRNLCGLFVNIVDSRVYLIHQTAKEYLVNGEDNCQPSGHNDMRLGGWKHSLQPVESNRILATICVLYLLFSEFESDPPVRRMVSLREYTHKYVFLDYAAEHWAGHFGKIGIGQDTALLDSALDICCARSGRSPTWFLLYWANDNGPNDYGPILPTGLIVGSYLGLDSIVWQLLWKKSRLEFGDLYGNAPPMRAANRGHVPIVMLLEKDANMELTNWVWKTPLMLIPKDPFMPGKLLLASGANPDRQGTSGETLLSWAVQNQRGVLARLLLRGGASPDLEDIFGRTPLALAVQEGYEAMVELLLGEGANIESGDKFGQSLLSQAAQRGHEAIAKLLLERGADTESRDRFGQTPLVWVAQKGYRAIAKLLLENGADAESKDNNGWTPLTWAVKMGHVDLAKLLLEGGAKLESADKSGRTPLWWATDIGSETMARILLEKGAYRDPEDVDGDTPILRASKRGYRDFGRLVITFPGSSGSPVSLLLAAKYGYETIVRELLQKGSHPDPRDNNGRTPLSWASGNRDEYMVRMLLCRGADPDSKDNNRRTPLWWAAYGRCDAEVELLLQNGVDPGPKDDVGQTPLFCAARNGRVAIARMLLKRGVNVDSRDNGGQTPLMAAIQNGHDAMIKALLELGANPNSKDKSGKTPLSWAVELEHEDIAKLLLENGAEQDPNAGANRSSSRRPKRRLIW</sequence>
<dbReference type="Pfam" id="PF22939">
    <property type="entry name" value="WHD_GPIID"/>
    <property type="match status" value="1"/>
</dbReference>
<dbReference type="GO" id="GO:0009116">
    <property type="term" value="P:nucleoside metabolic process"/>
    <property type="evidence" value="ECO:0007669"/>
    <property type="project" value="InterPro"/>
</dbReference>
<evidence type="ECO:0000313" key="8">
    <source>
        <dbReference type="EMBL" id="KAH0539023.1"/>
    </source>
</evidence>
<dbReference type="InterPro" id="IPR002110">
    <property type="entry name" value="Ankyrin_rpt"/>
</dbReference>
<dbReference type="EMBL" id="JAGHQL010000089">
    <property type="protein sequence ID" value="KAH0539023.1"/>
    <property type="molecule type" value="Genomic_DNA"/>
</dbReference>
<feature type="compositionally biased region" description="Basic residues" evidence="3">
    <location>
        <begin position="1383"/>
        <end position="1393"/>
    </location>
</feature>
<dbReference type="PROSITE" id="PS50088">
    <property type="entry name" value="ANK_REPEAT"/>
    <property type="match status" value="11"/>
</dbReference>
<dbReference type="Pfam" id="PF00023">
    <property type="entry name" value="Ank"/>
    <property type="match status" value="2"/>
</dbReference>
<name>A0A9P8KZK5_9PEZI</name>
<dbReference type="Pfam" id="PF24883">
    <property type="entry name" value="NPHP3_N"/>
    <property type="match status" value="1"/>
</dbReference>
<feature type="repeat" description="ANK" evidence="2">
    <location>
        <begin position="1313"/>
        <end position="1345"/>
    </location>
</feature>
<feature type="repeat" description="ANK" evidence="2">
    <location>
        <begin position="1021"/>
        <end position="1053"/>
    </location>
</feature>
<feature type="repeat" description="ANK" evidence="2">
    <location>
        <begin position="1181"/>
        <end position="1213"/>
    </location>
</feature>
<evidence type="ECO:0000256" key="1">
    <source>
        <dbReference type="ARBA" id="ARBA00022737"/>
    </source>
</evidence>